<keyword evidence="3" id="KW-1185">Reference proteome</keyword>
<evidence type="ECO:0000313" key="3">
    <source>
        <dbReference type="Proteomes" id="UP001153269"/>
    </source>
</evidence>
<name>A0A9N7U9H3_PLEPL</name>
<accession>A0A9N7U9H3</accession>
<dbReference type="Proteomes" id="UP001153269">
    <property type="component" value="Unassembled WGS sequence"/>
</dbReference>
<sequence>MSTPTCFIRAPTKYSCSVAPSTTRLIDLPSEEWNVSASVEPNPDRAMNLLENLGPATSASHQCQGHNCLLLLPQYFDFQGEPPLLFADGLNICNLLALAEAALKQVTLCMVQLQPSLADGSQDFARVGQGSFKVAGMYQQDIKLSRMGCARLDTVLDQSSLPIVSVSHSDTPVFWSVNTYNPSVASAGLAPAMKTFCFSSRHRSLQQYTSEQTECESESMRQKGGPVVTGSMPGRTREMVEPVSTSARQGLPSRLTGVQPVCIGLGEGLEIGVVIPPLHHSAVASLQLADSGFWRRHWAVAGNVARLITPITAGKHPGPLQPDSGGWPVALCSDRWWTAT</sequence>
<comment type="caution">
    <text evidence="2">The sequence shown here is derived from an EMBL/GenBank/DDBJ whole genome shotgun (WGS) entry which is preliminary data.</text>
</comment>
<dbReference type="EMBL" id="CADEAL010000895">
    <property type="protein sequence ID" value="CAB1426577.1"/>
    <property type="molecule type" value="Genomic_DNA"/>
</dbReference>
<feature type="region of interest" description="Disordered" evidence="1">
    <location>
        <begin position="213"/>
        <end position="234"/>
    </location>
</feature>
<dbReference type="AlphaFoldDB" id="A0A9N7U9H3"/>
<proteinExistence type="predicted"/>
<gene>
    <name evidence="2" type="ORF">PLEPLA_LOCUS14513</name>
</gene>
<reference evidence="2" key="1">
    <citation type="submission" date="2020-03" db="EMBL/GenBank/DDBJ databases">
        <authorList>
            <person name="Weist P."/>
        </authorList>
    </citation>
    <scope>NUCLEOTIDE SEQUENCE</scope>
</reference>
<evidence type="ECO:0000256" key="1">
    <source>
        <dbReference type="SAM" id="MobiDB-lite"/>
    </source>
</evidence>
<organism evidence="2 3">
    <name type="scientific">Pleuronectes platessa</name>
    <name type="common">European plaice</name>
    <dbReference type="NCBI Taxonomy" id="8262"/>
    <lineage>
        <taxon>Eukaryota</taxon>
        <taxon>Metazoa</taxon>
        <taxon>Chordata</taxon>
        <taxon>Craniata</taxon>
        <taxon>Vertebrata</taxon>
        <taxon>Euteleostomi</taxon>
        <taxon>Actinopterygii</taxon>
        <taxon>Neopterygii</taxon>
        <taxon>Teleostei</taxon>
        <taxon>Neoteleostei</taxon>
        <taxon>Acanthomorphata</taxon>
        <taxon>Carangaria</taxon>
        <taxon>Pleuronectiformes</taxon>
        <taxon>Pleuronectoidei</taxon>
        <taxon>Pleuronectidae</taxon>
        <taxon>Pleuronectes</taxon>
    </lineage>
</organism>
<evidence type="ECO:0000313" key="2">
    <source>
        <dbReference type="EMBL" id="CAB1426577.1"/>
    </source>
</evidence>
<protein>
    <submittedName>
        <fullName evidence="2">Uncharacterized protein</fullName>
    </submittedName>
</protein>